<keyword evidence="3" id="KW-1185">Reference proteome</keyword>
<dbReference type="EMBL" id="JACXVP010000006">
    <property type="protein sequence ID" value="KAG5598456.1"/>
    <property type="molecule type" value="Genomic_DNA"/>
</dbReference>
<reference evidence="2 3" key="1">
    <citation type="submission" date="2020-09" db="EMBL/GenBank/DDBJ databases">
        <title>De no assembly of potato wild relative species, Solanum commersonii.</title>
        <authorList>
            <person name="Cho K."/>
        </authorList>
    </citation>
    <scope>NUCLEOTIDE SEQUENCE [LARGE SCALE GENOMIC DNA]</scope>
    <source>
        <strain evidence="2">LZ3.2</strain>
        <tissue evidence="2">Leaf</tissue>
    </source>
</reference>
<evidence type="ECO:0000313" key="3">
    <source>
        <dbReference type="Proteomes" id="UP000824120"/>
    </source>
</evidence>
<accession>A0A9J5YFQ5</accession>
<dbReference type="AlphaFoldDB" id="A0A9J5YFQ5"/>
<sequence length="103" mass="11135">MLLLRVVFAALSILCQDSGQLGLYALFPSSADQVVAILHQHSPNSLYYSWVTPRPSSELFRVFGTHIDPASYTNATENSIKVARAVGWVKYCIMGCGVDAAAG</sequence>
<keyword evidence="1" id="KW-0732">Signal</keyword>
<evidence type="ECO:0008006" key="4">
    <source>
        <dbReference type="Google" id="ProtNLM"/>
    </source>
</evidence>
<evidence type="ECO:0000313" key="2">
    <source>
        <dbReference type="EMBL" id="KAG5598456.1"/>
    </source>
</evidence>
<name>A0A9J5YFQ5_SOLCO</name>
<comment type="caution">
    <text evidence="2">The sequence shown here is derived from an EMBL/GenBank/DDBJ whole genome shotgun (WGS) entry which is preliminary data.</text>
</comment>
<organism evidence="2 3">
    <name type="scientific">Solanum commersonii</name>
    <name type="common">Commerson's wild potato</name>
    <name type="synonym">Commerson's nightshade</name>
    <dbReference type="NCBI Taxonomy" id="4109"/>
    <lineage>
        <taxon>Eukaryota</taxon>
        <taxon>Viridiplantae</taxon>
        <taxon>Streptophyta</taxon>
        <taxon>Embryophyta</taxon>
        <taxon>Tracheophyta</taxon>
        <taxon>Spermatophyta</taxon>
        <taxon>Magnoliopsida</taxon>
        <taxon>eudicotyledons</taxon>
        <taxon>Gunneridae</taxon>
        <taxon>Pentapetalae</taxon>
        <taxon>asterids</taxon>
        <taxon>lamiids</taxon>
        <taxon>Solanales</taxon>
        <taxon>Solanaceae</taxon>
        <taxon>Solanoideae</taxon>
        <taxon>Solaneae</taxon>
        <taxon>Solanum</taxon>
    </lineage>
</organism>
<evidence type="ECO:0000256" key="1">
    <source>
        <dbReference type="SAM" id="SignalP"/>
    </source>
</evidence>
<proteinExistence type="predicted"/>
<gene>
    <name evidence="2" type="ORF">H5410_029826</name>
</gene>
<feature type="signal peptide" evidence="1">
    <location>
        <begin position="1"/>
        <end position="19"/>
    </location>
</feature>
<dbReference type="Proteomes" id="UP000824120">
    <property type="component" value="Chromosome 6"/>
</dbReference>
<feature type="chain" id="PRO_5039955066" description="Secreted protein" evidence="1">
    <location>
        <begin position="20"/>
        <end position="103"/>
    </location>
</feature>
<protein>
    <recommendedName>
        <fullName evidence="4">Secreted protein</fullName>
    </recommendedName>
</protein>